<dbReference type="EC" id="4.1.2.14" evidence="6"/>
<keyword evidence="4 6" id="KW-0456">Lyase</keyword>
<evidence type="ECO:0000256" key="3">
    <source>
        <dbReference type="ARBA" id="ARBA00011233"/>
    </source>
</evidence>
<accession>K7SGT6</accession>
<dbReference type="KEGG" id="pbo:PACID_06410"/>
<gene>
    <name evidence="6" type="ordered locus">PACID_06410</name>
</gene>
<dbReference type="InterPro" id="IPR013785">
    <property type="entry name" value="Aldolase_TIM"/>
</dbReference>
<comment type="subunit">
    <text evidence="3">Homotrimer.</text>
</comment>
<dbReference type="HOGENOM" id="CLU_077795_2_2_11"/>
<comment type="pathway">
    <text evidence="1">Carbohydrate acid metabolism.</text>
</comment>
<dbReference type="AlphaFoldDB" id="K7SGT6"/>
<dbReference type="Pfam" id="PF01081">
    <property type="entry name" value="Aldolase"/>
    <property type="match status" value="1"/>
</dbReference>
<name>K7SGT6_ACIA4</name>
<dbReference type="GO" id="GO:0008700">
    <property type="term" value="F:(R,S)-4-hydroxy-2-oxoglutarate aldolase activity"/>
    <property type="evidence" value="ECO:0007669"/>
    <property type="project" value="UniProtKB-EC"/>
</dbReference>
<sequence length="240" mass="24395">MAELVAPRPQLGAGVPGGHDVIMSSQPAPESGRLPLPARMLTSQVVAVLPDEPVASMMAPVEVMLQEGIQVFSLPAGDVERLTTLHTIFGARGSFGVHGVIDPDGIDALIATGIEFALPVGPTPQVLAALRAAGVPAVPDALTPTEVRAVWAAGADAVQVVPADIGSATYGPALVELAPGVPCLPRGGVGSYALRKWISSGAPAACLDEILVGDACTDSALPALRERCRSVLAVIADERA</sequence>
<dbReference type="eggNOG" id="COG0800">
    <property type="taxonomic scope" value="Bacteria"/>
</dbReference>
<dbReference type="GO" id="GO:0008675">
    <property type="term" value="F:2-dehydro-3-deoxy-phosphogluconate aldolase activity"/>
    <property type="evidence" value="ECO:0007669"/>
    <property type="project" value="UniProtKB-EC"/>
</dbReference>
<dbReference type="PANTHER" id="PTHR30246">
    <property type="entry name" value="2-KETO-3-DEOXY-6-PHOSPHOGLUCONATE ALDOLASE"/>
    <property type="match status" value="1"/>
</dbReference>
<evidence type="ECO:0000313" key="7">
    <source>
        <dbReference type="Proteomes" id="UP000000214"/>
    </source>
</evidence>
<dbReference type="PATRIC" id="fig|1171373.8.peg.647"/>
<reference evidence="6 7" key="1">
    <citation type="journal article" date="2012" name="BMC Genomics">
        <title>The genome sequence of Propionibacterium acidipropionici provides insights into its biotechnological and industrial potential.</title>
        <authorList>
            <person name="Parizzi L.P."/>
            <person name="Grassi M.C."/>
            <person name="Llerena L.A."/>
            <person name="Carazzolle M.F."/>
            <person name="Queiroz V.L."/>
            <person name="Lunardi I."/>
            <person name="Zeidler A.F."/>
            <person name="Teixeira P.J."/>
            <person name="Mieczkowski P."/>
            <person name="Rincones J."/>
            <person name="Pereira G.A."/>
        </authorList>
    </citation>
    <scope>NUCLEOTIDE SEQUENCE [LARGE SCALE GENOMIC DNA]</scope>
    <source>
        <strain evidence="7">ATCC 4875 / DSM 20272 / JCM 6432 / NBRC 12425 / NCIMB 8070</strain>
    </source>
</reference>
<protein>
    <submittedName>
        <fullName evidence="6">2-dehydro-3-deoxyphosphogluconate aldolase/4-hydroxy-2-oxoglutarate aldolase</fullName>
        <ecNumber evidence="6">4.1.2.14</ecNumber>
        <ecNumber evidence="6">4.1.3.16</ecNumber>
    </submittedName>
</protein>
<evidence type="ECO:0000256" key="5">
    <source>
        <dbReference type="ARBA" id="ARBA00023277"/>
    </source>
</evidence>
<proteinExistence type="inferred from homology"/>
<evidence type="ECO:0000313" key="6">
    <source>
        <dbReference type="EMBL" id="AFV88480.1"/>
    </source>
</evidence>
<dbReference type="EMBL" id="CP003493">
    <property type="protein sequence ID" value="AFV88480.1"/>
    <property type="molecule type" value="Genomic_DNA"/>
</dbReference>
<dbReference type="Proteomes" id="UP000000214">
    <property type="component" value="Chromosome"/>
</dbReference>
<keyword evidence="5" id="KW-0119">Carbohydrate metabolism</keyword>
<comment type="similarity">
    <text evidence="2">Belongs to the KHG/KDPG aldolase family.</text>
</comment>
<organism evidence="6 7">
    <name type="scientific">Acidipropionibacterium acidipropionici (strain ATCC 4875 / DSM 20272 / JCM 6432 / NBRC 12425 / NCIMB 8070 / 4)</name>
    <name type="common">Propionibacterium acidipropionici</name>
    <dbReference type="NCBI Taxonomy" id="1171373"/>
    <lineage>
        <taxon>Bacteria</taxon>
        <taxon>Bacillati</taxon>
        <taxon>Actinomycetota</taxon>
        <taxon>Actinomycetes</taxon>
        <taxon>Propionibacteriales</taxon>
        <taxon>Propionibacteriaceae</taxon>
        <taxon>Acidipropionibacterium</taxon>
    </lineage>
</organism>
<dbReference type="SUPFAM" id="SSF51569">
    <property type="entry name" value="Aldolase"/>
    <property type="match status" value="1"/>
</dbReference>
<dbReference type="EC" id="4.1.3.16" evidence="6"/>
<evidence type="ECO:0000256" key="1">
    <source>
        <dbReference type="ARBA" id="ARBA00004761"/>
    </source>
</evidence>
<dbReference type="PANTHER" id="PTHR30246:SF1">
    <property type="entry name" value="2-DEHYDRO-3-DEOXY-6-PHOSPHOGALACTONATE ALDOLASE-RELATED"/>
    <property type="match status" value="1"/>
</dbReference>
<evidence type="ECO:0000256" key="4">
    <source>
        <dbReference type="ARBA" id="ARBA00023239"/>
    </source>
</evidence>
<dbReference type="InterPro" id="IPR000887">
    <property type="entry name" value="Aldlse_KDPG_KHG"/>
</dbReference>
<evidence type="ECO:0000256" key="2">
    <source>
        <dbReference type="ARBA" id="ARBA00006906"/>
    </source>
</evidence>
<dbReference type="Gene3D" id="3.20.20.70">
    <property type="entry name" value="Aldolase class I"/>
    <property type="match status" value="1"/>
</dbReference>
<dbReference type="CDD" id="cd00452">
    <property type="entry name" value="KDPG_aldolase"/>
    <property type="match status" value="1"/>
</dbReference>
<dbReference type="STRING" id="1171373.PACID_06410"/>